<sequence length="198" mass="22035">MQRVPQTVLIYLFDEVEVLDFAGPFEVLSLAQKENQPFFQVYTISETGGAIRARNGLVVQPDYGFDTWDGQEDLVIIPGGRGAREIEIHKESVLEWIRTMYQKSTILASVCTGSLLLAEAGLLKEKEATTHWASLDHFESTYPDVHVKRGVKFVDQGDLITSAGISAGIDMSFHIVKKLIGVDSAKATAKRMEYDIKL</sequence>
<dbReference type="EMBL" id="JAMQJY010000001">
    <property type="protein sequence ID" value="MCM2674418.1"/>
    <property type="molecule type" value="Genomic_DNA"/>
</dbReference>
<dbReference type="Pfam" id="PF01965">
    <property type="entry name" value="DJ-1_PfpI"/>
    <property type="match status" value="1"/>
</dbReference>
<comment type="caution">
    <text evidence="2">The sequence shown here is derived from an EMBL/GenBank/DDBJ whole genome shotgun (WGS) entry which is preliminary data.</text>
</comment>
<proteinExistence type="predicted"/>
<evidence type="ECO:0000313" key="2">
    <source>
        <dbReference type="EMBL" id="MCM2674418.1"/>
    </source>
</evidence>
<dbReference type="PANTHER" id="PTHR43130:SF14">
    <property type="entry name" value="DJ-1_PFPI DOMAIN-CONTAINING PROTEIN"/>
    <property type="match status" value="1"/>
</dbReference>
<dbReference type="InterPro" id="IPR052158">
    <property type="entry name" value="INH-QAR"/>
</dbReference>
<dbReference type="InterPro" id="IPR029062">
    <property type="entry name" value="Class_I_gatase-like"/>
</dbReference>
<dbReference type="CDD" id="cd03139">
    <property type="entry name" value="GATase1_PfpI_2"/>
    <property type="match status" value="1"/>
</dbReference>
<gene>
    <name evidence="2" type="ORF">NDM98_02075</name>
</gene>
<dbReference type="RefSeq" id="WP_251604092.1">
    <property type="nucleotide sequence ID" value="NZ_JAMQJY010000001.1"/>
</dbReference>
<dbReference type="SUPFAM" id="SSF52317">
    <property type="entry name" value="Class I glutamine amidotransferase-like"/>
    <property type="match status" value="1"/>
</dbReference>
<dbReference type="Gene3D" id="3.40.50.880">
    <property type="match status" value="1"/>
</dbReference>
<evidence type="ECO:0000259" key="1">
    <source>
        <dbReference type="Pfam" id="PF01965"/>
    </source>
</evidence>
<name>A0ABT0XEU4_9BACI</name>
<protein>
    <submittedName>
        <fullName evidence="2">DJ-1/PfpI family protein</fullName>
    </submittedName>
</protein>
<keyword evidence="3" id="KW-1185">Reference proteome</keyword>
<evidence type="ECO:0000313" key="3">
    <source>
        <dbReference type="Proteomes" id="UP001203665"/>
    </source>
</evidence>
<dbReference type="PANTHER" id="PTHR43130">
    <property type="entry name" value="ARAC-FAMILY TRANSCRIPTIONAL REGULATOR"/>
    <property type="match status" value="1"/>
</dbReference>
<dbReference type="Proteomes" id="UP001203665">
    <property type="component" value="Unassembled WGS sequence"/>
</dbReference>
<accession>A0ABT0XEU4</accession>
<reference evidence="2" key="1">
    <citation type="submission" date="2022-06" db="EMBL/GenBank/DDBJ databases">
        <title>Alkalicoccobacillus porphyridii sp. nov., isolated from a marine red alga, Porphyridium purpureum and reclassification of Shouchella plakortidis and Shouchella gibsonii as Alkalicoccobacillus plakortidis comb. nov. and Alkalicoccobacillus gibsonii comb. nov.</title>
        <authorList>
            <person name="Kim K.H."/>
            <person name="Lee J.K."/>
            <person name="Han D.M."/>
            <person name="Baek J.H."/>
            <person name="Jeon C.O."/>
        </authorList>
    </citation>
    <scope>NUCLEOTIDE SEQUENCE</scope>
    <source>
        <strain evidence="2">DSM 19153</strain>
    </source>
</reference>
<dbReference type="InterPro" id="IPR002818">
    <property type="entry name" value="DJ-1/PfpI"/>
</dbReference>
<organism evidence="2 3">
    <name type="scientific">Alkalicoccobacillus plakortidis</name>
    <dbReference type="NCBI Taxonomy" id="444060"/>
    <lineage>
        <taxon>Bacteria</taxon>
        <taxon>Bacillati</taxon>
        <taxon>Bacillota</taxon>
        <taxon>Bacilli</taxon>
        <taxon>Bacillales</taxon>
        <taxon>Bacillaceae</taxon>
        <taxon>Alkalicoccobacillus</taxon>
    </lineage>
</organism>
<feature type="domain" description="DJ-1/PfpI" evidence="1">
    <location>
        <begin position="7"/>
        <end position="177"/>
    </location>
</feature>